<keyword evidence="1" id="KW-0732">Signal</keyword>
<dbReference type="RefSeq" id="WP_184154257.1">
    <property type="nucleotide sequence ID" value="NZ_JACHFM010000005.1"/>
</dbReference>
<dbReference type="AlphaFoldDB" id="A0A840SYD1"/>
<dbReference type="InterPro" id="IPR039535">
    <property type="entry name" value="ASST-like"/>
</dbReference>
<evidence type="ECO:0000313" key="2">
    <source>
        <dbReference type="EMBL" id="MBB5224072.1"/>
    </source>
</evidence>
<evidence type="ECO:0000313" key="3">
    <source>
        <dbReference type="Proteomes" id="UP000549457"/>
    </source>
</evidence>
<protein>
    <recommendedName>
        <fullName evidence="4">Aryl sulfotransferase</fullName>
    </recommendedName>
</protein>
<feature type="signal peptide" evidence="1">
    <location>
        <begin position="1"/>
        <end position="25"/>
    </location>
</feature>
<gene>
    <name evidence="2" type="ORF">HNP73_004033</name>
</gene>
<keyword evidence="3" id="KW-1185">Reference proteome</keyword>
<dbReference type="PANTHER" id="PTHR35340">
    <property type="entry name" value="PQQ ENZYME REPEAT PROTEIN-RELATED"/>
    <property type="match status" value="1"/>
</dbReference>
<dbReference type="Pfam" id="PF14269">
    <property type="entry name" value="Arylsulfotran_2"/>
    <property type="match status" value="1"/>
</dbReference>
<organism evidence="2 3">
    <name type="scientific">Amaricoccus macauensis</name>
    <dbReference type="NCBI Taxonomy" id="57001"/>
    <lineage>
        <taxon>Bacteria</taxon>
        <taxon>Pseudomonadati</taxon>
        <taxon>Pseudomonadota</taxon>
        <taxon>Alphaproteobacteria</taxon>
        <taxon>Rhodobacterales</taxon>
        <taxon>Paracoccaceae</taxon>
        <taxon>Amaricoccus</taxon>
    </lineage>
</organism>
<comment type="caution">
    <text evidence="2">The sequence shown here is derived from an EMBL/GenBank/DDBJ whole genome shotgun (WGS) entry which is preliminary data.</text>
</comment>
<name>A0A840SYD1_9RHOB</name>
<dbReference type="Proteomes" id="UP000549457">
    <property type="component" value="Unassembled WGS sequence"/>
</dbReference>
<evidence type="ECO:0000256" key="1">
    <source>
        <dbReference type="SAM" id="SignalP"/>
    </source>
</evidence>
<dbReference type="SUPFAM" id="SSF101898">
    <property type="entry name" value="NHL repeat"/>
    <property type="match status" value="1"/>
</dbReference>
<accession>A0A840SYD1</accession>
<dbReference type="PANTHER" id="PTHR35340:SF5">
    <property type="entry name" value="ASST-DOMAIN-CONTAINING PROTEIN"/>
    <property type="match status" value="1"/>
</dbReference>
<reference evidence="2 3" key="1">
    <citation type="submission" date="2020-08" db="EMBL/GenBank/DDBJ databases">
        <title>Genomic Encyclopedia of Type Strains, Phase IV (KMG-IV): sequencing the most valuable type-strain genomes for metagenomic binning, comparative biology and taxonomic classification.</title>
        <authorList>
            <person name="Goeker M."/>
        </authorList>
    </citation>
    <scope>NUCLEOTIDE SEQUENCE [LARGE SCALE GENOMIC DNA]</scope>
    <source>
        <strain evidence="2 3">DSM 101730</strain>
    </source>
</reference>
<feature type="chain" id="PRO_5032783166" description="Aryl sulfotransferase" evidence="1">
    <location>
        <begin position="26"/>
        <end position="424"/>
    </location>
</feature>
<dbReference type="InterPro" id="IPR053143">
    <property type="entry name" value="Arylsulfate_ST"/>
</dbReference>
<dbReference type="EMBL" id="JACHFM010000005">
    <property type="protein sequence ID" value="MBB5224072.1"/>
    <property type="molecule type" value="Genomic_DNA"/>
</dbReference>
<proteinExistence type="predicted"/>
<evidence type="ECO:0008006" key="4">
    <source>
        <dbReference type="Google" id="ProtNLM"/>
    </source>
</evidence>
<sequence>MSDRKAATVFLASAMALSVAYGVAAARNDWFPNPQVSLALDTVRDLGANWRNDLELEPTRHLVPARNAGRDEAERYRVERPEAVEPGYVLIAGLSEQQETSAFEVGLYDGAGRMLHRWPVDYRRLDPDGPKPLHVMLHGMEVFDDGSLAVTFDAGRAIARLDACGNATWVKRGNYHHSISSDGEGGLWVWRDEAIERLDAATGEVTKTLDLRRDILPANGGQDGVFSVRATIDGNGEGLAYPSDPFHANDVEPLRPEMAAAFPMFEAGDLLISLRELNLVAVIDPESGALRWWQHGPWLKQHDPDFQPDGTITVYDNHTGSGASHILRIDPATRAVSTVYAGTEATPFYSWQRGKHQMLPDGNVLVTEAEQGRVFEAAPDGGLVWERDMGWDANRNMIVTEARYVPAEFYPDGPPSCMDLVPGI</sequence>